<feature type="transmembrane region" description="Helical" evidence="10">
    <location>
        <begin position="191"/>
        <end position="212"/>
    </location>
</feature>
<feature type="transmembrane region" description="Helical" evidence="10">
    <location>
        <begin position="442"/>
        <end position="464"/>
    </location>
</feature>
<keyword evidence="8 10" id="KW-0472">Membrane</keyword>
<dbReference type="NCBIfam" id="TIGR00797">
    <property type="entry name" value="matE"/>
    <property type="match status" value="1"/>
</dbReference>
<feature type="transmembrane region" description="Helical" evidence="10">
    <location>
        <begin position="341"/>
        <end position="361"/>
    </location>
</feature>
<protein>
    <recommendedName>
        <fullName evidence="3">Multidrug export protein MepA</fullName>
    </recommendedName>
</protein>
<accession>A0ABS8WEA8</accession>
<evidence type="ECO:0000256" key="1">
    <source>
        <dbReference type="ARBA" id="ARBA00004429"/>
    </source>
</evidence>
<gene>
    <name evidence="11" type="ORF">K6Y31_14200</name>
</gene>
<organism evidence="11 12">
    <name type="scientific">Motilimonas cestriensis</name>
    <dbReference type="NCBI Taxonomy" id="2742685"/>
    <lineage>
        <taxon>Bacteria</taxon>
        <taxon>Pseudomonadati</taxon>
        <taxon>Pseudomonadota</taxon>
        <taxon>Gammaproteobacteria</taxon>
        <taxon>Alteromonadales</taxon>
        <taxon>Alteromonadales genera incertae sedis</taxon>
        <taxon>Motilimonas</taxon>
    </lineage>
</organism>
<dbReference type="InterPro" id="IPR048279">
    <property type="entry name" value="MdtK-like"/>
</dbReference>
<evidence type="ECO:0000256" key="6">
    <source>
        <dbReference type="ARBA" id="ARBA00022692"/>
    </source>
</evidence>
<evidence type="ECO:0000313" key="12">
    <source>
        <dbReference type="Proteomes" id="UP001201273"/>
    </source>
</evidence>
<evidence type="ECO:0000256" key="7">
    <source>
        <dbReference type="ARBA" id="ARBA00022989"/>
    </source>
</evidence>
<feature type="transmembrane region" description="Helical" evidence="10">
    <location>
        <begin position="78"/>
        <end position="100"/>
    </location>
</feature>
<sequence length="482" mass="51933">MSNTDLTFTADDDLRLNEPEADVSDPHPLLTGAISTQFVKLAFPIIIALLINGLYSFVDAVFITRGVGVNAMASVSAVFPISMFIISVSAMLGSGMASIISRRLGSGDKQGASQVFCSSLVFAMSLGLLLSVLIYLLREPIYTLLALPTILLADADTYLLPILLVTVVSFISGTLTESFRASGKPMDMMKVMLLGSALNVTFDALFIFGFGWGVAGAAWATVLAMLFSFSLAVRLQLCGKDRLKIVPQYLRFDLNVHKRVLGLGFPIFLSHSGFAFTIAVTIFAVTKYSGDQASLLISAHGLLIRSFMLLFLPLLGMTIALQTLAGFNYGAGQLARVKQSLLTAIAIGTVWTTFVTLLLVLRPQWLFSLFTADLALVETASGISSIVFIGFFSVAAGMMCSAIFQAMGKALPAMLLESGRTYLLLLPMILLLPSTLGVDGIWWAFPLTDAIGVTLTVLFTWYYFAKRLEKIKPVLRGGNTGV</sequence>
<dbReference type="EMBL" id="JAIMJA010000014">
    <property type="protein sequence ID" value="MCE2595961.1"/>
    <property type="molecule type" value="Genomic_DNA"/>
</dbReference>
<keyword evidence="6 10" id="KW-0812">Transmembrane</keyword>
<evidence type="ECO:0000256" key="3">
    <source>
        <dbReference type="ARBA" id="ARBA00022106"/>
    </source>
</evidence>
<evidence type="ECO:0000256" key="10">
    <source>
        <dbReference type="SAM" id="Phobius"/>
    </source>
</evidence>
<dbReference type="PANTHER" id="PTHR43823">
    <property type="entry name" value="SPORULATION PROTEIN YKVU"/>
    <property type="match status" value="1"/>
</dbReference>
<comment type="similarity">
    <text evidence="2">Belongs to the multi antimicrobial extrusion (MATE) (TC 2.A.66.1) family. MepA subfamily.</text>
</comment>
<keyword evidence="7 10" id="KW-1133">Transmembrane helix</keyword>
<feature type="transmembrane region" description="Helical" evidence="10">
    <location>
        <begin position="157"/>
        <end position="179"/>
    </location>
</feature>
<dbReference type="InterPro" id="IPR002528">
    <property type="entry name" value="MATE_fam"/>
</dbReference>
<comment type="subcellular location">
    <subcellularLocation>
        <location evidence="1">Cell inner membrane</location>
        <topology evidence="1">Multi-pass membrane protein</topology>
    </subcellularLocation>
</comment>
<evidence type="ECO:0000256" key="4">
    <source>
        <dbReference type="ARBA" id="ARBA00022448"/>
    </source>
</evidence>
<dbReference type="Proteomes" id="UP001201273">
    <property type="component" value="Unassembled WGS sequence"/>
</dbReference>
<dbReference type="InterPro" id="IPR051327">
    <property type="entry name" value="MATE_MepA_subfamily"/>
</dbReference>
<feature type="transmembrane region" description="Helical" evidence="10">
    <location>
        <begin position="38"/>
        <end position="58"/>
    </location>
</feature>
<feature type="transmembrane region" description="Helical" evidence="10">
    <location>
        <begin position="381"/>
        <end position="407"/>
    </location>
</feature>
<reference evidence="11 12" key="1">
    <citation type="journal article" date="2022" name="Environ. Microbiol. Rep.">
        <title>Eco-phylogenetic analyses reveal divergent evolution of vitamin B12 metabolism in the marine bacterial family 'Psychromonadaceae'.</title>
        <authorList>
            <person name="Jin X."/>
            <person name="Yang Y."/>
            <person name="Cao H."/>
            <person name="Gao B."/>
            <person name="Zhao Z."/>
        </authorList>
    </citation>
    <scope>NUCLEOTIDE SEQUENCE [LARGE SCALE GENOMIC DNA]</scope>
    <source>
        <strain evidence="11 12">MKS20</strain>
    </source>
</reference>
<dbReference type="RefSeq" id="WP_233053625.1">
    <property type="nucleotide sequence ID" value="NZ_JAIMJA010000014.1"/>
</dbReference>
<evidence type="ECO:0000313" key="11">
    <source>
        <dbReference type="EMBL" id="MCE2595961.1"/>
    </source>
</evidence>
<feature type="transmembrane region" description="Helical" evidence="10">
    <location>
        <begin position="419"/>
        <end position="436"/>
    </location>
</feature>
<dbReference type="Pfam" id="PF01554">
    <property type="entry name" value="MatE"/>
    <property type="match status" value="2"/>
</dbReference>
<keyword evidence="12" id="KW-1185">Reference proteome</keyword>
<feature type="transmembrane region" description="Helical" evidence="10">
    <location>
        <begin position="260"/>
        <end position="286"/>
    </location>
</feature>
<evidence type="ECO:0000256" key="9">
    <source>
        <dbReference type="ARBA" id="ARBA00023251"/>
    </source>
</evidence>
<dbReference type="InterPro" id="IPR045070">
    <property type="entry name" value="MATE_MepA-like"/>
</dbReference>
<evidence type="ECO:0000256" key="2">
    <source>
        <dbReference type="ARBA" id="ARBA00008417"/>
    </source>
</evidence>
<evidence type="ECO:0000256" key="5">
    <source>
        <dbReference type="ARBA" id="ARBA00022475"/>
    </source>
</evidence>
<feature type="transmembrane region" description="Helical" evidence="10">
    <location>
        <begin position="218"/>
        <end position="239"/>
    </location>
</feature>
<keyword evidence="4" id="KW-0813">Transport</keyword>
<evidence type="ECO:0000256" key="8">
    <source>
        <dbReference type="ARBA" id="ARBA00023136"/>
    </source>
</evidence>
<dbReference type="PIRSF" id="PIRSF006603">
    <property type="entry name" value="DinF"/>
    <property type="match status" value="1"/>
</dbReference>
<name>A0ABS8WEA8_9GAMM</name>
<keyword evidence="5" id="KW-1003">Cell membrane</keyword>
<comment type="caution">
    <text evidence="11">The sequence shown here is derived from an EMBL/GenBank/DDBJ whole genome shotgun (WGS) entry which is preliminary data.</text>
</comment>
<dbReference type="PANTHER" id="PTHR43823:SF3">
    <property type="entry name" value="MULTIDRUG EXPORT PROTEIN MEPA"/>
    <property type="match status" value="1"/>
</dbReference>
<feature type="transmembrane region" description="Helical" evidence="10">
    <location>
        <begin position="306"/>
        <end position="329"/>
    </location>
</feature>
<dbReference type="CDD" id="cd13143">
    <property type="entry name" value="MATE_MepA_like"/>
    <property type="match status" value="1"/>
</dbReference>
<feature type="transmembrane region" description="Helical" evidence="10">
    <location>
        <begin position="112"/>
        <end position="137"/>
    </location>
</feature>
<proteinExistence type="inferred from homology"/>
<keyword evidence="9" id="KW-0046">Antibiotic resistance</keyword>